<evidence type="ECO:0000259" key="4">
    <source>
        <dbReference type="Pfam" id="PF00135"/>
    </source>
</evidence>
<dbReference type="PROSITE" id="PS00941">
    <property type="entry name" value="CARBOXYLESTERASE_B_2"/>
    <property type="match status" value="1"/>
</dbReference>
<dbReference type="InterPro" id="IPR019826">
    <property type="entry name" value="Carboxylesterase_B_AS"/>
</dbReference>
<dbReference type="InterPro" id="IPR029058">
    <property type="entry name" value="AB_hydrolase_fold"/>
</dbReference>
<feature type="signal peptide" evidence="3">
    <location>
        <begin position="1"/>
        <end position="16"/>
    </location>
</feature>
<dbReference type="SUPFAM" id="SSF53474">
    <property type="entry name" value="alpha/beta-Hydrolases"/>
    <property type="match status" value="1"/>
</dbReference>
<accession>A0A9P4IRC7</accession>
<evidence type="ECO:0000256" key="3">
    <source>
        <dbReference type="RuleBase" id="RU361235"/>
    </source>
</evidence>
<sequence length="547" mass="60000">MKGAAVVAFLSSFAAALVDTNCTTPLPVTGGYFNFSNIRYAAPPIADLRFAAPQPPLPSRAVVQSGQDARICPQALPDWYNTASEFLPQYLFGQRKFNDSSWPRQNLTMPLDDLTTNEDCLFLDVFVPDDVWNQRHSGKKVPVLFWIFGGGYVYGSKTSYGSPSGLLTRSEMERQPGVIYVAPNYRLGAFGWLSGPTFEQDGGLPNAGLHDQRLALEWVHKYIHLFGGDAKRITVFGQSAGGGSILHQITAYGGQKQAPFKQAVLQSPGFQGSVSTYQQEIVFQNFLTAANVTTLAEARKLSYLEVQKANFLTTAVSVYGTFGYGPVVDGTFVPSLPGQLLAHGQFDNKVSVMVGQNKNEGLLFTSPYLANDVNDTRIRANLVQSIPTLKGLPDQVDYILNTLYPPIFDGSQGQGYKDQIGRMAALSAEFAFICNNLYLEEAHNNNTYSYLFDIFPAIHGSDAPYTYYSGSGQPGPRVTAPRIALELQEYITSFAETGTPNGHSGVPLFKMYGEDAQVLDLQVSGVSETLDPSANKRCRYWQSALWF</sequence>
<protein>
    <recommendedName>
        <fullName evidence="3">Carboxylic ester hydrolase</fullName>
        <ecNumber evidence="3">3.1.1.-</ecNumber>
    </recommendedName>
</protein>
<dbReference type="InterPro" id="IPR002018">
    <property type="entry name" value="CarbesteraseB"/>
</dbReference>
<dbReference type="InterPro" id="IPR019819">
    <property type="entry name" value="Carboxylesterase_B_CS"/>
</dbReference>
<keyword evidence="2 3" id="KW-0378">Hydrolase</keyword>
<organism evidence="5 6">
    <name type="scientific">Myriangium duriaei CBS 260.36</name>
    <dbReference type="NCBI Taxonomy" id="1168546"/>
    <lineage>
        <taxon>Eukaryota</taxon>
        <taxon>Fungi</taxon>
        <taxon>Dikarya</taxon>
        <taxon>Ascomycota</taxon>
        <taxon>Pezizomycotina</taxon>
        <taxon>Dothideomycetes</taxon>
        <taxon>Dothideomycetidae</taxon>
        <taxon>Myriangiales</taxon>
        <taxon>Myriangiaceae</taxon>
        <taxon>Myriangium</taxon>
    </lineage>
</organism>
<dbReference type="GO" id="GO:0016787">
    <property type="term" value="F:hydrolase activity"/>
    <property type="evidence" value="ECO:0007669"/>
    <property type="project" value="UniProtKB-KW"/>
</dbReference>
<dbReference type="EMBL" id="ML996092">
    <property type="protein sequence ID" value="KAF2148643.1"/>
    <property type="molecule type" value="Genomic_DNA"/>
</dbReference>
<keyword evidence="6" id="KW-1185">Reference proteome</keyword>
<dbReference type="InterPro" id="IPR050309">
    <property type="entry name" value="Type-B_Carboxylest/Lipase"/>
</dbReference>
<dbReference type="EC" id="3.1.1.-" evidence="3"/>
<feature type="chain" id="PRO_5040536025" description="Carboxylic ester hydrolase" evidence="3">
    <location>
        <begin position="17"/>
        <end position="547"/>
    </location>
</feature>
<evidence type="ECO:0000256" key="2">
    <source>
        <dbReference type="ARBA" id="ARBA00022801"/>
    </source>
</evidence>
<dbReference type="Pfam" id="PF00135">
    <property type="entry name" value="COesterase"/>
    <property type="match status" value="1"/>
</dbReference>
<reference evidence="5" key="1">
    <citation type="journal article" date="2020" name="Stud. Mycol.">
        <title>101 Dothideomycetes genomes: a test case for predicting lifestyles and emergence of pathogens.</title>
        <authorList>
            <person name="Haridas S."/>
            <person name="Albert R."/>
            <person name="Binder M."/>
            <person name="Bloem J."/>
            <person name="Labutti K."/>
            <person name="Salamov A."/>
            <person name="Andreopoulos B."/>
            <person name="Baker S."/>
            <person name="Barry K."/>
            <person name="Bills G."/>
            <person name="Bluhm B."/>
            <person name="Cannon C."/>
            <person name="Castanera R."/>
            <person name="Culley D."/>
            <person name="Daum C."/>
            <person name="Ezra D."/>
            <person name="Gonzalez J."/>
            <person name="Henrissat B."/>
            <person name="Kuo A."/>
            <person name="Liang C."/>
            <person name="Lipzen A."/>
            <person name="Lutzoni F."/>
            <person name="Magnuson J."/>
            <person name="Mondo S."/>
            <person name="Nolan M."/>
            <person name="Ohm R."/>
            <person name="Pangilinan J."/>
            <person name="Park H.-J."/>
            <person name="Ramirez L."/>
            <person name="Alfaro M."/>
            <person name="Sun H."/>
            <person name="Tritt A."/>
            <person name="Yoshinaga Y."/>
            <person name="Zwiers L.-H."/>
            <person name="Turgeon B."/>
            <person name="Goodwin S."/>
            <person name="Spatafora J."/>
            <person name="Crous P."/>
            <person name="Grigoriev I."/>
        </authorList>
    </citation>
    <scope>NUCLEOTIDE SEQUENCE</scope>
    <source>
        <strain evidence="5">CBS 260.36</strain>
    </source>
</reference>
<dbReference type="Gene3D" id="3.40.50.1820">
    <property type="entry name" value="alpha/beta hydrolase"/>
    <property type="match status" value="1"/>
</dbReference>
<comment type="similarity">
    <text evidence="1 3">Belongs to the type-B carboxylesterase/lipase family.</text>
</comment>
<evidence type="ECO:0000313" key="6">
    <source>
        <dbReference type="Proteomes" id="UP000799439"/>
    </source>
</evidence>
<keyword evidence="3" id="KW-0732">Signal</keyword>
<dbReference type="Proteomes" id="UP000799439">
    <property type="component" value="Unassembled WGS sequence"/>
</dbReference>
<proteinExistence type="inferred from homology"/>
<feature type="domain" description="Carboxylesterase type B" evidence="4">
    <location>
        <begin position="32"/>
        <end position="541"/>
    </location>
</feature>
<evidence type="ECO:0000256" key="1">
    <source>
        <dbReference type="ARBA" id="ARBA00005964"/>
    </source>
</evidence>
<evidence type="ECO:0000313" key="5">
    <source>
        <dbReference type="EMBL" id="KAF2148643.1"/>
    </source>
</evidence>
<dbReference type="AlphaFoldDB" id="A0A9P4IRC7"/>
<dbReference type="PROSITE" id="PS00122">
    <property type="entry name" value="CARBOXYLESTERASE_B_1"/>
    <property type="match status" value="1"/>
</dbReference>
<gene>
    <name evidence="5" type="ORF">K461DRAFT_297158</name>
</gene>
<name>A0A9P4IRC7_9PEZI</name>
<dbReference type="PANTHER" id="PTHR11559">
    <property type="entry name" value="CARBOXYLESTERASE"/>
    <property type="match status" value="1"/>
</dbReference>
<comment type="caution">
    <text evidence="5">The sequence shown here is derived from an EMBL/GenBank/DDBJ whole genome shotgun (WGS) entry which is preliminary data.</text>
</comment>
<dbReference type="OrthoDB" id="408631at2759"/>